<sequence>MTRVYYKEQKIEEEEDVSFPWDNDNFTLRLDAFTNSHLERMGQSNYRVLNSSPLRNHWSSHNNDYENEQERIHVQKINRSQANTSVKRRDNIQHISPLSNTSIINDRDDIFNRSPSIISRRTQSSLQSRENWKISRSFCSSPTVVSSPIIRSISVPKNADSLIIYTTIDDQKSAQSFSHFFNPNYSKKRPSKPGLFSRLVKRFKKNV</sequence>
<dbReference type="VEuPathDB" id="FungiDB:BCV72DRAFT_15412"/>
<dbReference type="AlphaFoldDB" id="A0A0A1NQR2"/>
<dbReference type="Proteomes" id="UP000242381">
    <property type="component" value="Unassembled WGS sequence"/>
</dbReference>
<protein>
    <submittedName>
        <fullName evidence="1">Uncharacterized protein</fullName>
    </submittedName>
</protein>
<organism evidence="1 2">
    <name type="scientific">Rhizopus microsporus</name>
    <dbReference type="NCBI Taxonomy" id="58291"/>
    <lineage>
        <taxon>Eukaryota</taxon>
        <taxon>Fungi</taxon>
        <taxon>Fungi incertae sedis</taxon>
        <taxon>Mucoromycota</taxon>
        <taxon>Mucoromycotina</taxon>
        <taxon>Mucoromycetes</taxon>
        <taxon>Mucorales</taxon>
        <taxon>Mucorineae</taxon>
        <taxon>Rhizopodaceae</taxon>
        <taxon>Rhizopus</taxon>
    </lineage>
</organism>
<gene>
    <name evidence="1" type="ORF">BCV71DRAFT_262728</name>
</gene>
<proteinExistence type="predicted"/>
<evidence type="ECO:0000313" key="2">
    <source>
        <dbReference type="Proteomes" id="UP000242381"/>
    </source>
</evidence>
<evidence type="ECO:0000313" key="1">
    <source>
        <dbReference type="EMBL" id="ORE19657.1"/>
    </source>
</evidence>
<name>A0A0A1NQR2_RHIZD</name>
<reference evidence="1 2" key="1">
    <citation type="journal article" date="2016" name="Proc. Natl. Acad. Sci. U.S.A.">
        <title>Lipid metabolic changes in an early divergent fungus govern the establishment of a mutualistic symbiosis with endobacteria.</title>
        <authorList>
            <person name="Lastovetsky O.A."/>
            <person name="Gaspar M.L."/>
            <person name="Mondo S.J."/>
            <person name="LaButti K.M."/>
            <person name="Sandor L."/>
            <person name="Grigoriev I.V."/>
            <person name="Henry S.A."/>
            <person name="Pawlowska T.E."/>
        </authorList>
    </citation>
    <scope>NUCLEOTIDE SEQUENCE [LARGE SCALE GENOMIC DNA]</scope>
    <source>
        <strain evidence="1 2">ATCC 11559</strain>
    </source>
</reference>
<accession>A0A0A1NQR2</accession>
<dbReference type="EMBL" id="KV921306">
    <property type="protein sequence ID" value="ORE19657.1"/>
    <property type="molecule type" value="Genomic_DNA"/>
</dbReference>